<dbReference type="SMART" id="SM00317">
    <property type="entry name" value="SET"/>
    <property type="match status" value="1"/>
</dbReference>
<accession>A0A485LGP0</accession>
<evidence type="ECO:0000313" key="13">
    <source>
        <dbReference type="EMBL" id="KAF0687357.1"/>
    </source>
</evidence>
<keyword evidence="15" id="KW-1185">Reference proteome</keyword>
<dbReference type="PANTHER" id="PTHR22884">
    <property type="entry name" value="SET DOMAIN PROTEINS"/>
    <property type="match status" value="1"/>
</dbReference>
<dbReference type="Pfam" id="PF00134">
    <property type="entry name" value="Cyclin_N"/>
    <property type="match status" value="1"/>
</dbReference>
<evidence type="ECO:0000256" key="2">
    <source>
        <dbReference type="ARBA" id="ARBA00004286"/>
    </source>
</evidence>
<dbReference type="GO" id="GO:0004672">
    <property type="term" value="F:protein kinase activity"/>
    <property type="evidence" value="ECO:0007669"/>
    <property type="project" value="InterPro"/>
</dbReference>
<dbReference type="InterPro" id="IPR046341">
    <property type="entry name" value="SET_dom_sf"/>
</dbReference>
<evidence type="ECO:0000256" key="4">
    <source>
        <dbReference type="ARBA" id="ARBA00022603"/>
    </source>
</evidence>
<evidence type="ECO:0000313" key="15">
    <source>
        <dbReference type="Proteomes" id="UP000332933"/>
    </source>
</evidence>
<feature type="region of interest" description="Disordered" evidence="8">
    <location>
        <begin position="347"/>
        <end position="394"/>
    </location>
</feature>
<name>A0A485LGP0_9STRA</name>
<feature type="compositionally biased region" description="Basic residues" evidence="8">
    <location>
        <begin position="1204"/>
        <end position="1214"/>
    </location>
</feature>
<dbReference type="InterPro" id="IPR000719">
    <property type="entry name" value="Prot_kinase_dom"/>
</dbReference>
<dbReference type="Pfam" id="PF00856">
    <property type="entry name" value="SET"/>
    <property type="match status" value="1"/>
</dbReference>
<dbReference type="InterPro" id="IPR006671">
    <property type="entry name" value="Cyclin_N"/>
</dbReference>
<dbReference type="Gene3D" id="2.170.270.10">
    <property type="entry name" value="SET domain"/>
    <property type="match status" value="1"/>
</dbReference>
<reference evidence="13" key="2">
    <citation type="submission" date="2019-06" db="EMBL/GenBank/DDBJ databases">
        <title>Genomics analysis of Aphanomyces spp. identifies a new class of oomycete effector associated with host adaptation.</title>
        <authorList>
            <person name="Gaulin E."/>
        </authorList>
    </citation>
    <scope>NUCLEOTIDE SEQUENCE</scope>
    <source>
        <strain evidence="13">CBS 578.67</strain>
    </source>
</reference>
<dbReference type="GO" id="GO:0005524">
    <property type="term" value="F:ATP binding"/>
    <property type="evidence" value="ECO:0007669"/>
    <property type="project" value="InterPro"/>
</dbReference>
<keyword evidence="7" id="KW-0539">Nucleus</keyword>
<dbReference type="GO" id="GO:0005694">
    <property type="term" value="C:chromosome"/>
    <property type="evidence" value="ECO:0007669"/>
    <property type="project" value="UniProtKB-SubCell"/>
</dbReference>
<gene>
    <name evidence="14" type="primary">Aste57867_20880</name>
    <name evidence="13" type="ORF">As57867_020812</name>
    <name evidence="14" type="ORF">ASTE57867_20880</name>
</gene>
<feature type="domain" description="Protein kinase" evidence="9">
    <location>
        <begin position="824"/>
        <end position="1164"/>
    </location>
</feature>
<dbReference type="SUPFAM" id="SSF56112">
    <property type="entry name" value="Protein kinase-like (PK-like)"/>
    <property type="match status" value="1"/>
</dbReference>
<organism evidence="14 15">
    <name type="scientific">Aphanomyces stellatus</name>
    <dbReference type="NCBI Taxonomy" id="120398"/>
    <lineage>
        <taxon>Eukaryota</taxon>
        <taxon>Sar</taxon>
        <taxon>Stramenopiles</taxon>
        <taxon>Oomycota</taxon>
        <taxon>Saprolegniomycetes</taxon>
        <taxon>Saprolegniales</taxon>
        <taxon>Verrucalvaceae</taxon>
        <taxon>Aphanomyces</taxon>
    </lineage>
</organism>
<feature type="compositionally biased region" description="Low complexity" evidence="8">
    <location>
        <begin position="359"/>
        <end position="371"/>
    </location>
</feature>
<evidence type="ECO:0000259" key="12">
    <source>
        <dbReference type="PROSITE" id="PS51215"/>
    </source>
</evidence>
<feature type="domain" description="SET" evidence="10">
    <location>
        <begin position="89"/>
        <end position="205"/>
    </location>
</feature>
<evidence type="ECO:0000256" key="6">
    <source>
        <dbReference type="ARBA" id="ARBA00022691"/>
    </source>
</evidence>
<dbReference type="SUPFAM" id="SSF82199">
    <property type="entry name" value="SET domain"/>
    <property type="match status" value="1"/>
</dbReference>
<dbReference type="EMBL" id="CAADRA010006957">
    <property type="protein sequence ID" value="VFT97557.1"/>
    <property type="molecule type" value="Genomic_DNA"/>
</dbReference>
<dbReference type="Gene3D" id="1.10.510.10">
    <property type="entry name" value="Transferase(Phosphotransferase) domain 1"/>
    <property type="match status" value="1"/>
</dbReference>
<feature type="domain" description="Post-SET" evidence="11">
    <location>
        <begin position="212"/>
        <end position="228"/>
    </location>
</feature>
<dbReference type="PROSITE" id="PS50868">
    <property type="entry name" value="POST_SET"/>
    <property type="match status" value="1"/>
</dbReference>
<comment type="subcellular location">
    <subcellularLocation>
        <location evidence="2">Chromosome</location>
    </subcellularLocation>
    <subcellularLocation>
        <location evidence="1">Nucleus</location>
    </subcellularLocation>
</comment>
<dbReference type="Pfam" id="PF00069">
    <property type="entry name" value="Pkinase"/>
    <property type="match status" value="1"/>
</dbReference>
<reference evidence="14 15" key="1">
    <citation type="submission" date="2019-03" db="EMBL/GenBank/DDBJ databases">
        <authorList>
            <person name="Gaulin E."/>
            <person name="Dumas B."/>
        </authorList>
    </citation>
    <scope>NUCLEOTIDE SEQUENCE [LARGE SCALE GENOMIC DNA]</scope>
    <source>
        <strain evidence="14">CBS 568.67</strain>
    </source>
</reference>
<dbReference type="GO" id="GO:0032259">
    <property type="term" value="P:methylation"/>
    <property type="evidence" value="ECO:0007669"/>
    <property type="project" value="UniProtKB-KW"/>
</dbReference>
<dbReference type="SMART" id="SM00220">
    <property type="entry name" value="S_TKc"/>
    <property type="match status" value="1"/>
</dbReference>
<dbReference type="PROSITE" id="PS50011">
    <property type="entry name" value="PROTEIN_KINASE_DOM"/>
    <property type="match status" value="1"/>
</dbReference>
<evidence type="ECO:0000256" key="3">
    <source>
        <dbReference type="ARBA" id="ARBA00022454"/>
    </source>
</evidence>
<dbReference type="InterPro" id="IPR003616">
    <property type="entry name" value="Post-SET_dom"/>
</dbReference>
<dbReference type="EMBL" id="VJMH01006931">
    <property type="protein sequence ID" value="KAF0687357.1"/>
    <property type="molecule type" value="Genomic_DNA"/>
</dbReference>
<dbReference type="InterPro" id="IPR006560">
    <property type="entry name" value="AWS_dom"/>
</dbReference>
<dbReference type="InterPro" id="IPR001214">
    <property type="entry name" value="SET_dom"/>
</dbReference>
<sequence length="1214" mass="137319">MSSDGISMEAVAAARGFELIERSVHVPPLTKPPCSDAEPCFCSPSADEVDACHTTECINYATYVECPLDRCATGNQCRNQRLQRPEEFPRLEPFLTEMKGYGVRTCDPVPALSPVGEYVGEIIDQRELYRRTSALGRHESNFYYIQLTPGVYIDARNRGGFTRFVNHSCNPNCKAEKWTVGGETRLLVFALRDLAPGIEITFDYQWTVLGRQRIKCFCGEETCKGFIGDEVEGKTLEAPQGIFKDPEDDDGVKDQLVGRKLRLFQSHSENAAFSVVRVTRYNPDTDEHTVADDTDDAMVSGNADADDDADLKEAVNIRVVQLASLKWQLYVDLKGLSTEEVQKHVFSIPKLQRPHRDSAASSPQSSSSRPATPQPPLDIMASKPLPPPPTTTTTTTSFRLLLKGFPTACDEAFFRRMLGTRATTLVHVDVFFLDTPLFGYVGWGLLEFSDAKVFEVMRARFDNKPFLNNTVRSFVATDDGIATFLRTKRTRRISDYASRQTHRVMDAPRPPRPSAPRSPSPPPAPDVYCYGRKLNWVTTSDHDEPTPSQKSGMSATVEATLLTKCYKIMMNVVKRLKFEREDASTAVVLFYRYVSVHPMNVSNIEWMAATCLHVVLKSHSRKHEWHDFLQAVYAAKYQTSQALPTLKELATVERYLLSLEGQLLESLRFDISSTDPFSMFDACFKGGNHDERAHKLGKYLISDCLGTSVWTRFHVECIVVAVLYVATASATVATLAPPPPPYLPRIPRSNRKTLDAVLDHLLDVFCAKSEFLDKRGAIVHRIHQLLDATDATDAPAIQLLESKWYSASRAIHAKTKQLLTTDVENITAVRRRAFLGRVHASVPYDLAGRQVYLQPWPYRESSSANKRGMSEACLRELSTLMNLHARDAKLFVEMIGIVFPHKEFQQPNGVDDAMDIHIDIFPDTTKPAKKPSAVGLEDHRYYLAFERPLHMLSSLLETRAEMSFPMRKRIVHDLFRAVALCHEHNIVHRFISPSNLFVFARHVKLGGFYSARHVETKGALSGGYTLSENEHGEHCTGAALHTTAPEILLGEKLYTKRSDLWSLGVVALNILLLGPPLIVGKEVPKQLEYLYRICGSPREDLWPEAMELPNFHPPKRNYQVRLRKVILERMSEFPEDAIDLFENVLALDPKRRWHARRALQSPWFADVAGDDVLDFARFPATIEDRLDAQKHHSHKRKSEDKTERRRHHHHRKLK</sequence>
<dbReference type="SMART" id="SM00508">
    <property type="entry name" value="PostSET"/>
    <property type="match status" value="1"/>
</dbReference>
<protein>
    <submittedName>
        <fullName evidence="14">Aste57867_20880 protein</fullName>
    </submittedName>
</protein>
<dbReference type="PROSITE" id="PS51215">
    <property type="entry name" value="AWS"/>
    <property type="match status" value="1"/>
</dbReference>
<keyword evidence="3" id="KW-0158">Chromosome</keyword>
<evidence type="ECO:0000256" key="1">
    <source>
        <dbReference type="ARBA" id="ARBA00004123"/>
    </source>
</evidence>
<keyword evidence="6" id="KW-0949">S-adenosyl-L-methionine</keyword>
<dbReference type="Proteomes" id="UP000332933">
    <property type="component" value="Unassembled WGS sequence"/>
</dbReference>
<dbReference type="GO" id="GO:0042054">
    <property type="term" value="F:histone methyltransferase activity"/>
    <property type="evidence" value="ECO:0007669"/>
    <property type="project" value="InterPro"/>
</dbReference>
<evidence type="ECO:0000256" key="8">
    <source>
        <dbReference type="SAM" id="MobiDB-lite"/>
    </source>
</evidence>
<evidence type="ECO:0000259" key="9">
    <source>
        <dbReference type="PROSITE" id="PS50011"/>
    </source>
</evidence>
<dbReference type="InterPro" id="IPR050777">
    <property type="entry name" value="SET2_Histone-Lys_MeTrsfase"/>
</dbReference>
<feature type="region of interest" description="Disordered" evidence="8">
    <location>
        <begin position="497"/>
        <end position="523"/>
    </location>
</feature>
<keyword evidence="4" id="KW-0489">Methyltransferase</keyword>
<evidence type="ECO:0000259" key="10">
    <source>
        <dbReference type="PROSITE" id="PS50280"/>
    </source>
</evidence>
<keyword evidence="5" id="KW-0808">Transferase</keyword>
<dbReference type="SMART" id="SM00570">
    <property type="entry name" value="AWS"/>
    <property type="match status" value="1"/>
</dbReference>
<feature type="region of interest" description="Disordered" evidence="8">
    <location>
        <begin position="285"/>
        <end position="305"/>
    </location>
</feature>
<evidence type="ECO:0000313" key="14">
    <source>
        <dbReference type="EMBL" id="VFT97557.1"/>
    </source>
</evidence>
<dbReference type="Gene3D" id="1.10.472.10">
    <property type="entry name" value="Cyclin-like"/>
    <property type="match status" value="1"/>
</dbReference>
<dbReference type="GO" id="GO:0005634">
    <property type="term" value="C:nucleus"/>
    <property type="evidence" value="ECO:0007669"/>
    <property type="project" value="UniProtKB-SubCell"/>
</dbReference>
<proteinExistence type="predicted"/>
<dbReference type="InterPro" id="IPR036915">
    <property type="entry name" value="Cyclin-like_sf"/>
</dbReference>
<dbReference type="OrthoDB" id="422362at2759"/>
<feature type="domain" description="AWS" evidence="12">
    <location>
        <begin position="35"/>
        <end position="86"/>
    </location>
</feature>
<feature type="compositionally biased region" description="Pro residues" evidence="8">
    <location>
        <begin position="508"/>
        <end position="523"/>
    </location>
</feature>
<dbReference type="Pfam" id="PF17907">
    <property type="entry name" value="AWS"/>
    <property type="match status" value="1"/>
</dbReference>
<dbReference type="AlphaFoldDB" id="A0A485LGP0"/>
<dbReference type="PROSITE" id="PS50280">
    <property type="entry name" value="SET"/>
    <property type="match status" value="1"/>
</dbReference>
<evidence type="ECO:0000256" key="5">
    <source>
        <dbReference type="ARBA" id="ARBA00022679"/>
    </source>
</evidence>
<dbReference type="SUPFAM" id="SSF47954">
    <property type="entry name" value="Cyclin-like"/>
    <property type="match status" value="1"/>
</dbReference>
<feature type="region of interest" description="Disordered" evidence="8">
    <location>
        <begin position="1186"/>
        <end position="1214"/>
    </location>
</feature>
<dbReference type="InterPro" id="IPR011009">
    <property type="entry name" value="Kinase-like_dom_sf"/>
</dbReference>
<evidence type="ECO:0000256" key="7">
    <source>
        <dbReference type="ARBA" id="ARBA00023242"/>
    </source>
</evidence>
<evidence type="ECO:0000259" key="11">
    <source>
        <dbReference type="PROSITE" id="PS50868"/>
    </source>
</evidence>